<dbReference type="RefSeq" id="WP_132970942.1">
    <property type="nucleotide sequence ID" value="NZ_SMFX01000001.1"/>
</dbReference>
<keyword evidence="1" id="KW-0547">Nucleotide-binding</keyword>
<dbReference type="AlphaFoldDB" id="A0A4R1HCS7"/>
<reference evidence="6 7" key="1">
    <citation type="submission" date="2019-03" db="EMBL/GenBank/DDBJ databases">
        <title>Genomic Encyclopedia of Type Strains, Phase IV (KMG-IV): sequencing the most valuable type-strain genomes for metagenomic binning, comparative biology and taxonomic classification.</title>
        <authorList>
            <person name="Goeker M."/>
        </authorList>
    </citation>
    <scope>NUCLEOTIDE SEQUENCE [LARGE SCALE GENOMIC DNA]</scope>
    <source>
        <strain evidence="6 7">DSM 19610</strain>
    </source>
</reference>
<dbReference type="SUPFAM" id="SSF52540">
    <property type="entry name" value="P-loop containing nucleoside triphosphate hydrolases"/>
    <property type="match status" value="1"/>
</dbReference>
<dbReference type="SMART" id="SM00382">
    <property type="entry name" value="AAA"/>
    <property type="match status" value="1"/>
</dbReference>
<dbReference type="Gene3D" id="3.40.50.300">
    <property type="entry name" value="P-loop containing nucleotide triphosphate hydrolases"/>
    <property type="match status" value="1"/>
</dbReference>
<proteinExistence type="inferred from homology"/>
<keyword evidence="7" id="KW-1185">Reference proteome</keyword>
<feature type="domain" description="AAA+ ATPase" evidence="5">
    <location>
        <begin position="263"/>
        <end position="396"/>
    </location>
</feature>
<name>A0A4R1HCS7_9GAMM</name>
<keyword evidence="2" id="KW-0067">ATP-binding</keyword>
<dbReference type="PANTHER" id="PTHR42960:SF1">
    <property type="entry name" value="YCF46 PROTEIN"/>
    <property type="match status" value="1"/>
</dbReference>
<dbReference type="Proteomes" id="UP000295707">
    <property type="component" value="Unassembled WGS sequence"/>
</dbReference>
<accession>A0A4R1HCS7</accession>
<dbReference type="Pfam" id="PF00004">
    <property type="entry name" value="AAA"/>
    <property type="match status" value="1"/>
</dbReference>
<dbReference type="InterPro" id="IPR003959">
    <property type="entry name" value="ATPase_AAA_core"/>
</dbReference>
<evidence type="ECO:0000313" key="6">
    <source>
        <dbReference type="EMBL" id="TCK17029.1"/>
    </source>
</evidence>
<comment type="similarity">
    <text evidence="3">Belongs to the AAA ATPase family. Highly divergent.</text>
</comment>
<dbReference type="GO" id="GO:0005524">
    <property type="term" value="F:ATP binding"/>
    <property type="evidence" value="ECO:0007669"/>
    <property type="project" value="UniProtKB-KW"/>
</dbReference>
<protein>
    <recommendedName>
        <fullName evidence="4">Uncharacterized AAA domain-containing protein ycf46</fullName>
    </recommendedName>
</protein>
<dbReference type="InterPro" id="IPR003593">
    <property type="entry name" value="AAA+_ATPase"/>
</dbReference>
<comment type="caution">
    <text evidence="6">The sequence shown here is derived from an EMBL/GenBank/DDBJ whole genome shotgun (WGS) entry which is preliminary data.</text>
</comment>
<organism evidence="6 7">
    <name type="scientific">Thiogranum longum</name>
    <dbReference type="NCBI Taxonomy" id="1537524"/>
    <lineage>
        <taxon>Bacteria</taxon>
        <taxon>Pseudomonadati</taxon>
        <taxon>Pseudomonadota</taxon>
        <taxon>Gammaproteobacteria</taxon>
        <taxon>Chromatiales</taxon>
        <taxon>Ectothiorhodospiraceae</taxon>
        <taxon>Thiogranum</taxon>
    </lineage>
</organism>
<dbReference type="PANTHER" id="PTHR42960">
    <property type="entry name" value="YCF46 PROTEIN"/>
    <property type="match status" value="1"/>
</dbReference>
<sequence>MPDSIHDIETLVRSRVPIILIETAEERRTVDLFRQLAIRLGQPVMRWSVASGLQRIDLDLEPQTHAREPAQALAQIRATGTQGIYLMLDFHPYLEDPAHIRLIREIALGYGKSSHTLVFISHRCELPEELHPLSARFSLSLPDDTQIKRWVHEEASSWAKAHPGKKVKTDETTLAQLINHLVGLTEPDVRRLIRKSVYDDGAITDADLPQVSQAKYRLLDQGGALSFELDTAAFSDVGGLTALKRWLEQRRRAFLEPDPALDSPRGILLVGVQGGGKSLAAKAVAGLWGLPLLRLDFGTLYNKFFGETERNLRKSLDTAAAMSPCVLWVDEIEKAIASGDYDSGTSKRVLGTLLTWLAERDAPVFLVATANRIDQLPPELIRKGRMDEIFFVDLPDADVRRQIFEIHLDKRGLSASDFDLNVLADHSEGFSGAEIEQAVVAGLYLAREQQASLDTRHLLTELEQTRPLSIVMSEPLEALRRWARDRTVSAN</sequence>
<gene>
    <name evidence="6" type="ORF">DFR30_0249</name>
</gene>
<evidence type="ECO:0000313" key="7">
    <source>
        <dbReference type="Proteomes" id="UP000295707"/>
    </source>
</evidence>
<dbReference type="OrthoDB" id="9809379at2"/>
<evidence type="ECO:0000256" key="3">
    <source>
        <dbReference type="ARBA" id="ARBA00038088"/>
    </source>
</evidence>
<dbReference type="Gene3D" id="1.10.8.60">
    <property type="match status" value="1"/>
</dbReference>
<dbReference type="GO" id="GO:0016887">
    <property type="term" value="F:ATP hydrolysis activity"/>
    <property type="evidence" value="ECO:0007669"/>
    <property type="project" value="InterPro"/>
</dbReference>
<dbReference type="InterPro" id="IPR027417">
    <property type="entry name" value="P-loop_NTPase"/>
</dbReference>
<evidence type="ECO:0000256" key="2">
    <source>
        <dbReference type="ARBA" id="ARBA00022840"/>
    </source>
</evidence>
<evidence type="ECO:0000256" key="4">
    <source>
        <dbReference type="ARBA" id="ARBA00040480"/>
    </source>
</evidence>
<evidence type="ECO:0000256" key="1">
    <source>
        <dbReference type="ARBA" id="ARBA00022741"/>
    </source>
</evidence>
<dbReference type="EMBL" id="SMFX01000001">
    <property type="protein sequence ID" value="TCK17029.1"/>
    <property type="molecule type" value="Genomic_DNA"/>
</dbReference>
<dbReference type="InterPro" id="IPR052381">
    <property type="entry name" value="AAA_domain_protein"/>
</dbReference>
<evidence type="ECO:0000259" key="5">
    <source>
        <dbReference type="SMART" id="SM00382"/>
    </source>
</evidence>